<protein>
    <submittedName>
        <fullName evidence="4">Cysteine protease</fullName>
    </submittedName>
</protein>
<dbReference type="InterPro" id="IPR000668">
    <property type="entry name" value="Peptidase_C1A_C"/>
</dbReference>
<evidence type="ECO:0000313" key="5">
    <source>
        <dbReference type="Proteomes" id="UP000249794"/>
    </source>
</evidence>
<gene>
    <name evidence="4" type="ORF">DCF15_15750</name>
</gene>
<dbReference type="PANTHER" id="PTHR12411">
    <property type="entry name" value="CYSTEINE PROTEASE FAMILY C1-RELATED"/>
    <property type="match status" value="1"/>
</dbReference>
<dbReference type="Proteomes" id="UP000249794">
    <property type="component" value="Unassembled WGS sequence"/>
</dbReference>
<dbReference type="InterPro" id="IPR013128">
    <property type="entry name" value="Peptidase_C1A"/>
</dbReference>
<dbReference type="AlphaFoldDB" id="A0A2W4WZP9"/>
<reference evidence="4 5" key="2">
    <citation type="submission" date="2018-06" db="EMBL/GenBank/DDBJ databases">
        <title>Metagenomic assembly of (sub)arctic Cyanobacteria and their associated microbiome from non-axenic cultures.</title>
        <authorList>
            <person name="Baurain D."/>
        </authorList>
    </citation>
    <scope>NUCLEOTIDE SEQUENCE [LARGE SCALE GENOMIC DNA]</scope>
    <source>
        <strain evidence="4">ULC027bin1</strain>
    </source>
</reference>
<dbReference type="InterPro" id="IPR038765">
    <property type="entry name" value="Papain-like_cys_pep_sf"/>
</dbReference>
<feature type="compositionally biased region" description="Polar residues" evidence="2">
    <location>
        <begin position="1"/>
        <end position="13"/>
    </location>
</feature>
<dbReference type="GO" id="GO:0006508">
    <property type="term" value="P:proteolysis"/>
    <property type="evidence" value="ECO:0007669"/>
    <property type="project" value="UniProtKB-KW"/>
</dbReference>
<keyword evidence="4" id="KW-0645">Protease</keyword>
<dbReference type="Gene3D" id="3.90.70.10">
    <property type="entry name" value="Cysteine proteinases"/>
    <property type="match status" value="1"/>
</dbReference>
<organism evidence="4 5">
    <name type="scientific">Phormidesmis priestleyi</name>
    <dbReference type="NCBI Taxonomy" id="268141"/>
    <lineage>
        <taxon>Bacteria</taxon>
        <taxon>Bacillati</taxon>
        <taxon>Cyanobacteriota</taxon>
        <taxon>Cyanophyceae</taxon>
        <taxon>Leptolyngbyales</taxon>
        <taxon>Leptolyngbyaceae</taxon>
        <taxon>Phormidesmis</taxon>
    </lineage>
</organism>
<evidence type="ECO:0000259" key="3">
    <source>
        <dbReference type="SMART" id="SM00645"/>
    </source>
</evidence>
<evidence type="ECO:0000256" key="2">
    <source>
        <dbReference type="SAM" id="MobiDB-lite"/>
    </source>
</evidence>
<proteinExistence type="inferred from homology"/>
<dbReference type="SMART" id="SM00645">
    <property type="entry name" value="Pept_C1"/>
    <property type="match status" value="1"/>
</dbReference>
<comment type="similarity">
    <text evidence="1">Belongs to the peptidase C1 family.</text>
</comment>
<name>A0A2W4WZP9_9CYAN</name>
<dbReference type="Pfam" id="PF00112">
    <property type="entry name" value="Peptidase_C1"/>
    <property type="match status" value="1"/>
</dbReference>
<reference evidence="5" key="1">
    <citation type="submission" date="2018-04" db="EMBL/GenBank/DDBJ databases">
        <authorList>
            <person name="Cornet L."/>
        </authorList>
    </citation>
    <scope>NUCLEOTIDE SEQUENCE [LARGE SCALE GENOMIC DNA]</scope>
</reference>
<evidence type="ECO:0000313" key="4">
    <source>
        <dbReference type="EMBL" id="PZO50564.1"/>
    </source>
</evidence>
<sequence length="286" mass="32408">MNEVQDIQLQQQKGAGWIPDRDDNRDKTHYVEILTDLPASVDLREWCSPIENQGKLNSCTAHAGVALVEYFERQASGKDLDLSRLFLYKATRNLLHWTGDKGANPRTTMKALALFGTLAEEYWPYDEAKVDEEPPAFCYAFASNSQALEYYRIDVQGRTREVVLQQIRANLAANRPLMFGAILYHSSVQQSVTTGMLPIPTAPDSIWGGHTMVAVGYDDNIKIKNTDPIGTETTGAILIRNSWGLEWGNKGYGWLPYEYVLRPLSNDWWTLLKVEWLDTGKFNAKE</sequence>
<comment type="caution">
    <text evidence="4">The sequence shown here is derived from an EMBL/GenBank/DDBJ whole genome shotgun (WGS) entry which is preliminary data.</text>
</comment>
<dbReference type="SUPFAM" id="SSF54001">
    <property type="entry name" value="Cysteine proteinases"/>
    <property type="match status" value="1"/>
</dbReference>
<accession>A0A2W4WZP9</accession>
<feature type="domain" description="Peptidase C1A papain C-terminal" evidence="3">
    <location>
        <begin position="37"/>
        <end position="264"/>
    </location>
</feature>
<dbReference type="CDD" id="cd02619">
    <property type="entry name" value="Peptidase_C1"/>
    <property type="match status" value="1"/>
</dbReference>
<feature type="region of interest" description="Disordered" evidence="2">
    <location>
        <begin position="1"/>
        <end position="21"/>
    </location>
</feature>
<dbReference type="GO" id="GO:0008234">
    <property type="term" value="F:cysteine-type peptidase activity"/>
    <property type="evidence" value="ECO:0007669"/>
    <property type="project" value="InterPro"/>
</dbReference>
<dbReference type="EMBL" id="QBMP01000186">
    <property type="protein sequence ID" value="PZO50564.1"/>
    <property type="molecule type" value="Genomic_DNA"/>
</dbReference>
<evidence type="ECO:0000256" key="1">
    <source>
        <dbReference type="ARBA" id="ARBA00008455"/>
    </source>
</evidence>
<keyword evidence="4" id="KW-0378">Hydrolase</keyword>